<proteinExistence type="predicted"/>
<protein>
    <submittedName>
        <fullName evidence="1">Uncharacterized protein</fullName>
    </submittedName>
</protein>
<evidence type="ECO:0000313" key="1">
    <source>
        <dbReference type="EMBL" id="CDW34389.1"/>
    </source>
</evidence>
<reference evidence="1" key="1">
    <citation type="submission" date="2014-05" db="EMBL/GenBank/DDBJ databases">
        <authorList>
            <person name="Chronopoulou M."/>
        </authorList>
    </citation>
    <scope>NUCLEOTIDE SEQUENCE</scope>
    <source>
        <tissue evidence="1">Whole organism</tissue>
    </source>
</reference>
<organism evidence="1">
    <name type="scientific">Lepeophtheirus salmonis</name>
    <name type="common">Salmon louse</name>
    <name type="synonym">Caligus salmonis</name>
    <dbReference type="NCBI Taxonomy" id="72036"/>
    <lineage>
        <taxon>Eukaryota</taxon>
        <taxon>Metazoa</taxon>
        <taxon>Ecdysozoa</taxon>
        <taxon>Arthropoda</taxon>
        <taxon>Crustacea</taxon>
        <taxon>Multicrustacea</taxon>
        <taxon>Hexanauplia</taxon>
        <taxon>Copepoda</taxon>
        <taxon>Siphonostomatoida</taxon>
        <taxon>Caligidae</taxon>
        <taxon>Lepeophtheirus</taxon>
    </lineage>
</organism>
<name>A0A0K2U809_LEPSM</name>
<sequence>MIQIYQYIKKLPLVKFKKGEDVKSLNIKTILLPCTKYGIVIFGKSSVGRKITYYVVCKQCQ</sequence>
<dbReference type="EMBL" id="HACA01017028">
    <property type="protein sequence ID" value="CDW34389.1"/>
    <property type="molecule type" value="Transcribed_RNA"/>
</dbReference>
<dbReference type="AlphaFoldDB" id="A0A0K2U809"/>
<accession>A0A0K2U809</accession>